<comment type="caution">
    <text evidence="2">The sequence shown here is derived from an EMBL/GenBank/DDBJ whole genome shotgun (WGS) entry which is preliminary data.</text>
</comment>
<dbReference type="Proteomes" id="UP000236370">
    <property type="component" value="Unassembled WGS sequence"/>
</dbReference>
<sequence>MKLYLRTGEGLPEADGKAKEQEALSNMDDYDKTCLESAL</sequence>
<dbReference type="AlphaFoldDB" id="A0A2J8NRE6"/>
<accession>A0A2J8NRE6</accession>
<evidence type="ECO:0000313" key="3">
    <source>
        <dbReference type="Proteomes" id="UP000236370"/>
    </source>
</evidence>
<feature type="non-terminal residue" evidence="2">
    <location>
        <position position="39"/>
    </location>
</feature>
<evidence type="ECO:0000313" key="2">
    <source>
        <dbReference type="EMBL" id="PNI74317.1"/>
    </source>
</evidence>
<evidence type="ECO:0000256" key="1">
    <source>
        <dbReference type="SAM" id="MobiDB-lite"/>
    </source>
</evidence>
<gene>
    <name evidence="2" type="ORF">CK820_G0008277</name>
</gene>
<dbReference type="EMBL" id="NBAG03000224">
    <property type="protein sequence ID" value="PNI74317.1"/>
    <property type="molecule type" value="Genomic_DNA"/>
</dbReference>
<name>A0A2J8NRE6_PANTR</name>
<protein>
    <submittedName>
        <fullName evidence="2">INTS14 isoform 12</fullName>
    </submittedName>
</protein>
<reference evidence="2 3" key="1">
    <citation type="submission" date="2017-12" db="EMBL/GenBank/DDBJ databases">
        <title>High-resolution comparative analysis of great ape genomes.</title>
        <authorList>
            <person name="Pollen A."/>
            <person name="Hastie A."/>
            <person name="Hormozdiari F."/>
            <person name="Dougherty M."/>
            <person name="Liu R."/>
            <person name="Chaisson M."/>
            <person name="Hoppe E."/>
            <person name="Hill C."/>
            <person name="Pang A."/>
            <person name="Hillier L."/>
            <person name="Baker C."/>
            <person name="Armstrong J."/>
            <person name="Shendure J."/>
            <person name="Paten B."/>
            <person name="Wilson R."/>
            <person name="Chao H."/>
            <person name="Schneider V."/>
            <person name="Ventura M."/>
            <person name="Kronenberg Z."/>
            <person name="Murali S."/>
            <person name="Gordon D."/>
            <person name="Cantsilieris S."/>
            <person name="Munson K."/>
            <person name="Nelson B."/>
            <person name="Raja A."/>
            <person name="Underwood J."/>
            <person name="Diekhans M."/>
            <person name="Fiddes I."/>
            <person name="Haussler D."/>
            <person name="Eichler E."/>
        </authorList>
    </citation>
    <scope>NUCLEOTIDE SEQUENCE [LARGE SCALE GENOMIC DNA]</scope>
    <source>
        <strain evidence="2">Yerkes chimp pedigree #C0471</strain>
    </source>
</reference>
<organism evidence="2 3">
    <name type="scientific">Pan troglodytes</name>
    <name type="common">Chimpanzee</name>
    <dbReference type="NCBI Taxonomy" id="9598"/>
    <lineage>
        <taxon>Eukaryota</taxon>
        <taxon>Metazoa</taxon>
        <taxon>Chordata</taxon>
        <taxon>Craniata</taxon>
        <taxon>Vertebrata</taxon>
        <taxon>Euteleostomi</taxon>
        <taxon>Mammalia</taxon>
        <taxon>Eutheria</taxon>
        <taxon>Euarchontoglires</taxon>
        <taxon>Primates</taxon>
        <taxon>Haplorrhini</taxon>
        <taxon>Catarrhini</taxon>
        <taxon>Hominidae</taxon>
        <taxon>Pan</taxon>
    </lineage>
</organism>
<feature type="region of interest" description="Disordered" evidence="1">
    <location>
        <begin position="1"/>
        <end position="24"/>
    </location>
</feature>
<proteinExistence type="predicted"/>